<feature type="transmembrane region" description="Helical" evidence="2">
    <location>
        <begin position="59"/>
        <end position="83"/>
    </location>
</feature>
<organism evidence="3 4">
    <name type="scientific">Gymnopilus junonius</name>
    <name type="common">Spectacular rustgill mushroom</name>
    <name type="synonym">Gymnopilus spectabilis subsp. junonius</name>
    <dbReference type="NCBI Taxonomy" id="109634"/>
    <lineage>
        <taxon>Eukaryota</taxon>
        <taxon>Fungi</taxon>
        <taxon>Dikarya</taxon>
        <taxon>Basidiomycota</taxon>
        <taxon>Agaricomycotina</taxon>
        <taxon>Agaricomycetes</taxon>
        <taxon>Agaricomycetidae</taxon>
        <taxon>Agaricales</taxon>
        <taxon>Agaricineae</taxon>
        <taxon>Hymenogastraceae</taxon>
        <taxon>Gymnopilus</taxon>
    </lineage>
</organism>
<dbReference type="AlphaFoldDB" id="A0A9P5TNL8"/>
<name>A0A9P5TNL8_GYMJU</name>
<proteinExistence type="predicted"/>
<evidence type="ECO:0000256" key="1">
    <source>
        <dbReference type="SAM" id="MobiDB-lite"/>
    </source>
</evidence>
<feature type="transmembrane region" description="Helical" evidence="2">
    <location>
        <begin position="134"/>
        <end position="154"/>
    </location>
</feature>
<reference evidence="3" key="1">
    <citation type="submission" date="2020-11" db="EMBL/GenBank/DDBJ databases">
        <authorList>
            <consortium name="DOE Joint Genome Institute"/>
            <person name="Ahrendt S."/>
            <person name="Riley R."/>
            <person name="Andreopoulos W."/>
            <person name="LaButti K."/>
            <person name="Pangilinan J."/>
            <person name="Ruiz-duenas F.J."/>
            <person name="Barrasa J.M."/>
            <person name="Sanchez-Garcia M."/>
            <person name="Camarero S."/>
            <person name="Miyauchi S."/>
            <person name="Serrano A."/>
            <person name="Linde D."/>
            <person name="Babiker R."/>
            <person name="Drula E."/>
            <person name="Ayuso-Fernandez I."/>
            <person name="Pacheco R."/>
            <person name="Padilla G."/>
            <person name="Ferreira P."/>
            <person name="Barriuso J."/>
            <person name="Kellner H."/>
            <person name="Castanera R."/>
            <person name="Alfaro M."/>
            <person name="Ramirez L."/>
            <person name="Pisabarro A.G."/>
            <person name="Kuo A."/>
            <person name="Tritt A."/>
            <person name="Lipzen A."/>
            <person name="He G."/>
            <person name="Yan M."/>
            <person name="Ng V."/>
            <person name="Cullen D."/>
            <person name="Martin F."/>
            <person name="Rosso M.-N."/>
            <person name="Henrissat B."/>
            <person name="Hibbett D."/>
            <person name="Martinez A.T."/>
            <person name="Grigoriev I.V."/>
        </authorList>
    </citation>
    <scope>NUCLEOTIDE SEQUENCE</scope>
    <source>
        <strain evidence="3">AH 44721</strain>
    </source>
</reference>
<accession>A0A9P5TNL8</accession>
<feature type="transmembrane region" description="Helical" evidence="2">
    <location>
        <begin position="235"/>
        <end position="256"/>
    </location>
</feature>
<comment type="caution">
    <text evidence="3">The sequence shown here is derived from an EMBL/GenBank/DDBJ whole genome shotgun (WGS) entry which is preliminary data.</text>
</comment>
<feature type="transmembrane region" description="Helical" evidence="2">
    <location>
        <begin position="24"/>
        <end position="50"/>
    </location>
</feature>
<keyword evidence="2" id="KW-0472">Membrane</keyword>
<sequence length="340" mass="38717">MASLGPLGHLVQQIFEEDILHEEITIFLAVNTAGVVRIHLALFCVCMYILLQNRQTAQWFILVSAILMFALSTADIAITFRLLTHDIVNAFDPAKNRAIVKFIYAKTPLFVSNNLVADLVLLYRCYMIWGRSKYILIGASFLILADTVWGYLGLTQSFLSPNNTFVPLYIWSIFAINITLALVTAGRIYWVTRIARNFLGRRQLEHTILPLPMESSLVYTTCILIYALYPRNSFYRMVIITICLRVVAIMPTLLIVQVGLHRAVRDDENPTTDSTDETKSEFVARRAPTSVVLDTVITMGHHPHQNITERIPQPSETPNSSRRFFSRRSEQHPRMSRTVG</sequence>
<dbReference type="OrthoDB" id="3039972at2759"/>
<feature type="transmembrane region" description="Helical" evidence="2">
    <location>
        <begin position="211"/>
        <end position="229"/>
    </location>
</feature>
<protein>
    <submittedName>
        <fullName evidence="3">Uncharacterized protein</fullName>
    </submittedName>
</protein>
<keyword evidence="4" id="KW-1185">Reference proteome</keyword>
<keyword evidence="2" id="KW-1133">Transmembrane helix</keyword>
<evidence type="ECO:0000313" key="4">
    <source>
        <dbReference type="Proteomes" id="UP000724874"/>
    </source>
</evidence>
<feature type="transmembrane region" description="Helical" evidence="2">
    <location>
        <begin position="103"/>
        <end position="122"/>
    </location>
</feature>
<gene>
    <name evidence="3" type="ORF">CPB84DRAFT_1777949</name>
</gene>
<evidence type="ECO:0000313" key="3">
    <source>
        <dbReference type="EMBL" id="KAF8901174.1"/>
    </source>
</evidence>
<dbReference type="EMBL" id="JADNYJ010000043">
    <property type="protein sequence ID" value="KAF8901174.1"/>
    <property type="molecule type" value="Genomic_DNA"/>
</dbReference>
<feature type="region of interest" description="Disordered" evidence="1">
    <location>
        <begin position="303"/>
        <end position="340"/>
    </location>
</feature>
<keyword evidence="2" id="KW-0812">Transmembrane</keyword>
<evidence type="ECO:0000256" key="2">
    <source>
        <dbReference type="SAM" id="Phobius"/>
    </source>
</evidence>
<feature type="transmembrane region" description="Helical" evidence="2">
    <location>
        <begin position="166"/>
        <end position="190"/>
    </location>
</feature>
<dbReference type="Proteomes" id="UP000724874">
    <property type="component" value="Unassembled WGS sequence"/>
</dbReference>